<name>A0A9P8NSZ2_9ASCO</name>
<keyword evidence="2" id="KW-0472">Membrane</keyword>
<proteinExistence type="predicted"/>
<protein>
    <recommendedName>
        <fullName evidence="5">Protein YOP1</fullName>
    </recommendedName>
</protein>
<evidence type="ECO:0000256" key="1">
    <source>
        <dbReference type="SAM" id="MobiDB-lite"/>
    </source>
</evidence>
<evidence type="ECO:0000313" key="4">
    <source>
        <dbReference type="Proteomes" id="UP000788993"/>
    </source>
</evidence>
<feature type="region of interest" description="Disordered" evidence="1">
    <location>
        <begin position="229"/>
        <end position="263"/>
    </location>
</feature>
<sequence>MFGVLFAAIGVWVSYLYPLAESFKLLTNVDQSRQPVVLPPQSQFQRWFVYWLVLAVCTLVISNRLVRTVLSFVPFSSLVTLYLRIWLVFPLVSVDSSGTSVTGSYILYHHYLKNWLVVLNHYVGDLKTTDVATYGAGFYNRIIDQYVPNYRFLKLNVASKQDKSTVEVVNELWQSSGWRDSSTGQTVMDYYPQLLFSSLISPIKSMVLNEHKDVRDEYDVVNKDELHSANASTTSLPRLQNRSSSGSLRKVTPSGTDAQNRRASWGFGWKSRNSSATFANE</sequence>
<dbReference type="AlphaFoldDB" id="A0A9P8NSZ2"/>
<keyword evidence="2" id="KW-1133">Transmembrane helix</keyword>
<organism evidence="3 4">
    <name type="scientific">Ogataea polymorpha</name>
    <dbReference type="NCBI Taxonomy" id="460523"/>
    <lineage>
        <taxon>Eukaryota</taxon>
        <taxon>Fungi</taxon>
        <taxon>Dikarya</taxon>
        <taxon>Ascomycota</taxon>
        <taxon>Saccharomycotina</taxon>
        <taxon>Pichiomycetes</taxon>
        <taxon>Pichiales</taxon>
        <taxon>Pichiaceae</taxon>
        <taxon>Ogataea</taxon>
    </lineage>
</organism>
<keyword evidence="4" id="KW-1185">Reference proteome</keyword>
<evidence type="ECO:0000256" key="2">
    <source>
        <dbReference type="SAM" id="Phobius"/>
    </source>
</evidence>
<reference evidence="3" key="1">
    <citation type="journal article" date="2021" name="Open Biol.">
        <title>Shared evolutionary footprints suggest mitochondrial oxidative damage underlies multiple complex I losses in fungi.</title>
        <authorList>
            <person name="Schikora-Tamarit M.A."/>
            <person name="Marcet-Houben M."/>
            <person name="Nosek J."/>
            <person name="Gabaldon T."/>
        </authorList>
    </citation>
    <scope>NUCLEOTIDE SEQUENCE</scope>
    <source>
        <strain evidence="3">NCAIM Y.01608</strain>
    </source>
</reference>
<feature type="transmembrane region" description="Helical" evidence="2">
    <location>
        <begin position="44"/>
        <end position="62"/>
    </location>
</feature>
<dbReference type="OrthoDB" id="3997913at2759"/>
<keyword evidence="2" id="KW-0812">Transmembrane</keyword>
<accession>A0A9P8NSZ2</accession>
<feature type="compositionally biased region" description="Polar residues" evidence="1">
    <location>
        <begin position="229"/>
        <end position="262"/>
    </location>
</feature>
<comment type="caution">
    <text evidence="3">The sequence shown here is derived from an EMBL/GenBank/DDBJ whole genome shotgun (WGS) entry which is preliminary data.</text>
</comment>
<dbReference type="Proteomes" id="UP000788993">
    <property type="component" value="Unassembled WGS sequence"/>
</dbReference>
<gene>
    <name evidence="3" type="ORF">OGATHE_006177</name>
</gene>
<evidence type="ECO:0008006" key="5">
    <source>
        <dbReference type="Google" id="ProtNLM"/>
    </source>
</evidence>
<reference evidence="3" key="2">
    <citation type="submission" date="2021-01" db="EMBL/GenBank/DDBJ databases">
        <authorList>
            <person name="Schikora-Tamarit M.A."/>
        </authorList>
    </citation>
    <scope>NUCLEOTIDE SEQUENCE</scope>
    <source>
        <strain evidence="3">NCAIM Y.01608</strain>
    </source>
</reference>
<dbReference type="EMBL" id="JAEUBD010001540">
    <property type="protein sequence ID" value="KAH3659293.1"/>
    <property type="molecule type" value="Genomic_DNA"/>
</dbReference>
<evidence type="ECO:0000313" key="3">
    <source>
        <dbReference type="EMBL" id="KAH3659293.1"/>
    </source>
</evidence>